<evidence type="ECO:0000256" key="2">
    <source>
        <dbReference type="ARBA" id="ARBA00022670"/>
    </source>
</evidence>
<dbReference type="InterPro" id="IPR024079">
    <property type="entry name" value="MetalloPept_cat_dom_sf"/>
</dbReference>
<evidence type="ECO:0000256" key="11">
    <source>
        <dbReference type="PROSITE-ProRule" id="PRU01005"/>
    </source>
</evidence>
<evidence type="ECO:0000256" key="8">
    <source>
        <dbReference type="ARBA" id="ARBA00023145"/>
    </source>
</evidence>
<dbReference type="PANTHER" id="PTHR10127:SF780">
    <property type="entry name" value="METALLOENDOPEPTIDASE"/>
    <property type="match status" value="1"/>
</dbReference>
<evidence type="ECO:0000256" key="9">
    <source>
        <dbReference type="ARBA" id="ARBA00023157"/>
    </source>
</evidence>
<dbReference type="Pfam" id="PF01400">
    <property type="entry name" value="Astacin"/>
    <property type="match status" value="1"/>
</dbReference>
<keyword evidence="10" id="KW-0325">Glycoprotein</keyword>
<keyword evidence="7 12" id="KW-0482">Metalloprotease</keyword>
<keyword evidence="14" id="KW-0812">Transmembrane</keyword>
<keyword evidence="6 12" id="KW-0862">Zinc</keyword>
<dbReference type="GeneID" id="110975601"/>
<keyword evidence="8" id="KW-0865">Zymogen</keyword>
<evidence type="ECO:0000256" key="10">
    <source>
        <dbReference type="ARBA" id="ARBA00023180"/>
    </source>
</evidence>
<dbReference type="AlphaFoldDB" id="A0A8B7XSN8"/>
<dbReference type="PRINTS" id="PR00480">
    <property type="entry name" value="ASTACIN"/>
</dbReference>
<comment type="caution">
    <text evidence="11">Lacks conserved residue(s) required for the propagation of feature annotation.</text>
</comment>
<evidence type="ECO:0000256" key="1">
    <source>
        <dbReference type="ARBA" id="ARBA00002657"/>
    </source>
</evidence>
<dbReference type="PANTHER" id="PTHR10127">
    <property type="entry name" value="DISCOIDIN, CUB, EGF, LAMININ , AND ZINC METALLOPROTEASE DOMAIN CONTAINING"/>
    <property type="match status" value="1"/>
</dbReference>
<dbReference type="CDD" id="cd04280">
    <property type="entry name" value="ZnMc_astacin_like"/>
    <property type="match status" value="1"/>
</dbReference>
<dbReference type="Proteomes" id="UP000694845">
    <property type="component" value="Unplaced"/>
</dbReference>
<feature type="transmembrane region" description="Helical" evidence="14">
    <location>
        <begin position="12"/>
        <end position="32"/>
    </location>
</feature>
<dbReference type="GO" id="GO:0008270">
    <property type="term" value="F:zinc ion binding"/>
    <property type="evidence" value="ECO:0007669"/>
    <property type="project" value="UniProtKB-UniRule"/>
</dbReference>
<feature type="domain" description="Peptidase M12A" evidence="16">
    <location>
        <begin position="130"/>
        <end position="328"/>
    </location>
</feature>
<keyword evidence="9 11" id="KW-1015">Disulfide bond</keyword>
<keyword evidence="5 12" id="KW-0378">Hydrolase</keyword>
<dbReference type="KEGG" id="aplc:110975601"/>
<feature type="binding site" evidence="12">
    <location>
        <position position="233"/>
    </location>
    <ligand>
        <name>Zn(2+)</name>
        <dbReference type="ChEBI" id="CHEBI:29105"/>
        <note>catalytic</note>
    </ligand>
</feature>
<comment type="cofactor">
    <cofactor evidence="12 13">
        <name>Zn(2+)</name>
        <dbReference type="ChEBI" id="CHEBI:29105"/>
    </cofactor>
    <text evidence="12 13">Binds 1 zinc ion per subunit.</text>
</comment>
<dbReference type="Pfam" id="PF01549">
    <property type="entry name" value="ShK"/>
    <property type="match status" value="2"/>
</dbReference>
<dbReference type="EC" id="3.4.24.-" evidence="13"/>
<gene>
    <name evidence="18" type="primary">LOC110975601</name>
</gene>
<dbReference type="SMART" id="SM00235">
    <property type="entry name" value="ZnMc"/>
    <property type="match status" value="1"/>
</dbReference>
<feature type="active site" evidence="12">
    <location>
        <position position="224"/>
    </location>
</feature>
<dbReference type="RefSeq" id="XP_022083878.1">
    <property type="nucleotide sequence ID" value="XM_022228186.1"/>
</dbReference>
<dbReference type="SUPFAM" id="SSF55486">
    <property type="entry name" value="Metalloproteases ('zincins'), catalytic domain"/>
    <property type="match status" value="1"/>
</dbReference>
<dbReference type="InterPro" id="IPR006026">
    <property type="entry name" value="Peptidase_Metallo"/>
</dbReference>
<feature type="domain" description="ShKT" evidence="15">
    <location>
        <begin position="329"/>
        <end position="363"/>
    </location>
</feature>
<dbReference type="InterPro" id="IPR001506">
    <property type="entry name" value="Peptidase_M12A"/>
</dbReference>
<evidence type="ECO:0000313" key="18">
    <source>
        <dbReference type="RefSeq" id="XP_022083878.1"/>
    </source>
</evidence>
<evidence type="ECO:0000256" key="14">
    <source>
        <dbReference type="SAM" id="Phobius"/>
    </source>
</evidence>
<evidence type="ECO:0000259" key="16">
    <source>
        <dbReference type="PROSITE" id="PS51864"/>
    </source>
</evidence>
<keyword evidence="17" id="KW-1185">Reference proteome</keyword>
<evidence type="ECO:0000256" key="13">
    <source>
        <dbReference type="RuleBase" id="RU361183"/>
    </source>
</evidence>
<feature type="binding site" evidence="12">
    <location>
        <position position="223"/>
    </location>
    <ligand>
        <name>Zn(2+)</name>
        <dbReference type="ChEBI" id="CHEBI:29105"/>
        <note>catalytic</note>
    </ligand>
</feature>
<dbReference type="SMART" id="SM00254">
    <property type="entry name" value="ShKT"/>
    <property type="match status" value="2"/>
</dbReference>
<evidence type="ECO:0000256" key="12">
    <source>
        <dbReference type="PROSITE-ProRule" id="PRU01211"/>
    </source>
</evidence>
<accession>A0A8B7XSN8</accession>
<keyword evidence="14" id="KW-0472">Membrane</keyword>
<dbReference type="InterPro" id="IPR003582">
    <property type="entry name" value="ShKT_dom"/>
</dbReference>
<dbReference type="PROSITE" id="PS51864">
    <property type="entry name" value="ASTACIN"/>
    <property type="match status" value="1"/>
</dbReference>
<evidence type="ECO:0000256" key="4">
    <source>
        <dbReference type="ARBA" id="ARBA00022729"/>
    </source>
</evidence>
<evidence type="ECO:0000256" key="6">
    <source>
        <dbReference type="ARBA" id="ARBA00022833"/>
    </source>
</evidence>
<sequence length="410" mass="46376">MEAAVVGSNAFTIKVAVCAVLLPVLVIAFPVGSSDLYSSSLESTLPTSTGSGIIPEDEAETKIVLENTTLNASVYISNSSEMVAMDLILLANENVPDEIQHELFEGDIMMPSPNSSSESTHPHHTIYKRNALDESSTRWPEGIVPYIIDDSYDDSSRRHIISAFTIIHISTCIRFVPRIDQRDYIHILPKNGCWSYIGRQGGRQELSVVKSCLSRRWEGSVVHELIHALGFVHEQSRPDRDEFVEIIWENIQADKRNNFRKYSMSDLEDLNTAYDFHSVMHYGNKAFSVNDQPTIVPKNNAQMGMVIGNRRGLSRIDAIELKRSYNCTCRDMDSQCSRWANEGRCVTEADYMLEYCKKSCKVCGPGSKNACIDKHPRCNHNDWKAKCHTRKVRRLCKRTCRVCSPKDSKE</sequence>
<proteinExistence type="predicted"/>
<reference evidence="18" key="1">
    <citation type="submission" date="2025-08" db="UniProtKB">
        <authorList>
            <consortium name="RefSeq"/>
        </authorList>
    </citation>
    <scope>IDENTIFICATION</scope>
</reference>
<comment type="function">
    <text evidence="1">Metalloprotease.</text>
</comment>
<feature type="disulfide bond" evidence="12">
    <location>
        <begin position="172"/>
        <end position="327"/>
    </location>
</feature>
<feature type="domain" description="ShKT" evidence="15">
    <location>
        <begin position="371"/>
        <end position="403"/>
    </location>
</feature>
<protein>
    <recommendedName>
        <fullName evidence="13">Metalloendopeptidase</fullName>
        <ecNumber evidence="13">3.4.24.-</ecNumber>
    </recommendedName>
</protein>
<evidence type="ECO:0000256" key="5">
    <source>
        <dbReference type="ARBA" id="ARBA00022801"/>
    </source>
</evidence>
<dbReference type="OrthoDB" id="291007at2759"/>
<evidence type="ECO:0000313" key="17">
    <source>
        <dbReference type="Proteomes" id="UP000694845"/>
    </source>
</evidence>
<evidence type="ECO:0000256" key="7">
    <source>
        <dbReference type="ARBA" id="ARBA00023049"/>
    </source>
</evidence>
<dbReference type="GO" id="GO:0004222">
    <property type="term" value="F:metalloendopeptidase activity"/>
    <property type="evidence" value="ECO:0007669"/>
    <property type="project" value="UniProtKB-UniRule"/>
</dbReference>
<keyword evidence="2 12" id="KW-0645">Protease</keyword>
<dbReference type="OMA" id="NAIRNTH"/>
<evidence type="ECO:0000256" key="3">
    <source>
        <dbReference type="ARBA" id="ARBA00022723"/>
    </source>
</evidence>
<keyword evidence="14" id="KW-1133">Transmembrane helix</keyword>
<feature type="binding site" evidence="12">
    <location>
        <position position="227"/>
    </location>
    <ligand>
        <name>Zn(2+)</name>
        <dbReference type="ChEBI" id="CHEBI:29105"/>
        <note>catalytic</note>
    </ligand>
</feature>
<dbReference type="InterPro" id="IPR034035">
    <property type="entry name" value="Astacin-like_dom"/>
</dbReference>
<dbReference type="GO" id="GO:0006508">
    <property type="term" value="P:proteolysis"/>
    <property type="evidence" value="ECO:0007669"/>
    <property type="project" value="UniProtKB-KW"/>
</dbReference>
<dbReference type="Gene3D" id="3.40.390.10">
    <property type="entry name" value="Collagenase (Catalytic Domain)"/>
    <property type="match status" value="1"/>
</dbReference>
<organism evidence="17 18">
    <name type="scientific">Acanthaster planci</name>
    <name type="common">Crown-of-thorns starfish</name>
    <dbReference type="NCBI Taxonomy" id="133434"/>
    <lineage>
        <taxon>Eukaryota</taxon>
        <taxon>Metazoa</taxon>
        <taxon>Echinodermata</taxon>
        <taxon>Eleutherozoa</taxon>
        <taxon>Asterozoa</taxon>
        <taxon>Asteroidea</taxon>
        <taxon>Valvatacea</taxon>
        <taxon>Valvatida</taxon>
        <taxon>Acanthasteridae</taxon>
        <taxon>Acanthaster</taxon>
    </lineage>
</organism>
<dbReference type="FunFam" id="3.40.390.10:FF:000015">
    <property type="entry name" value="Meprin A subunit"/>
    <property type="match status" value="1"/>
</dbReference>
<name>A0A8B7XSN8_ACAPL</name>
<feature type="disulfide bond" evidence="11">
    <location>
        <begin position="387"/>
        <end position="400"/>
    </location>
</feature>
<evidence type="ECO:0000259" key="15">
    <source>
        <dbReference type="PROSITE" id="PS51670"/>
    </source>
</evidence>
<keyword evidence="3 12" id="KW-0479">Metal-binding</keyword>
<feature type="disulfide bond" evidence="11">
    <location>
        <begin position="329"/>
        <end position="363"/>
    </location>
</feature>
<keyword evidence="4" id="KW-0732">Signal</keyword>
<dbReference type="PROSITE" id="PS51670">
    <property type="entry name" value="SHKT"/>
    <property type="match status" value="2"/>
</dbReference>